<reference evidence="1 2" key="1">
    <citation type="journal article" date="2021" name="BMC Biol.">
        <title>Horizontally acquired antibacterial genes associated with adaptive radiation of ladybird beetles.</title>
        <authorList>
            <person name="Li H.S."/>
            <person name="Tang X.F."/>
            <person name="Huang Y.H."/>
            <person name="Xu Z.Y."/>
            <person name="Chen M.L."/>
            <person name="Du X.Y."/>
            <person name="Qiu B.Y."/>
            <person name="Chen P.T."/>
            <person name="Zhang W."/>
            <person name="Slipinski A."/>
            <person name="Escalona H.E."/>
            <person name="Waterhouse R.M."/>
            <person name="Zwick A."/>
            <person name="Pang H."/>
        </authorList>
    </citation>
    <scope>NUCLEOTIDE SEQUENCE [LARGE SCALE GENOMIC DNA]</scope>
    <source>
        <strain evidence="1">SYSU2018</strain>
    </source>
</reference>
<evidence type="ECO:0000313" key="2">
    <source>
        <dbReference type="Proteomes" id="UP001516400"/>
    </source>
</evidence>
<gene>
    <name evidence="1" type="ORF">HHI36_005183</name>
</gene>
<dbReference type="AlphaFoldDB" id="A0ABD2NTL8"/>
<organism evidence="1 2">
    <name type="scientific">Cryptolaemus montrouzieri</name>
    <dbReference type="NCBI Taxonomy" id="559131"/>
    <lineage>
        <taxon>Eukaryota</taxon>
        <taxon>Metazoa</taxon>
        <taxon>Ecdysozoa</taxon>
        <taxon>Arthropoda</taxon>
        <taxon>Hexapoda</taxon>
        <taxon>Insecta</taxon>
        <taxon>Pterygota</taxon>
        <taxon>Neoptera</taxon>
        <taxon>Endopterygota</taxon>
        <taxon>Coleoptera</taxon>
        <taxon>Polyphaga</taxon>
        <taxon>Cucujiformia</taxon>
        <taxon>Coccinelloidea</taxon>
        <taxon>Coccinellidae</taxon>
        <taxon>Scymninae</taxon>
        <taxon>Scymnini</taxon>
        <taxon>Cryptolaemus</taxon>
    </lineage>
</organism>
<protein>
    <submittedName>
        <fullName evidence="1">Uncharacterized protein</fullName>
    </submittedName>
</protein>
<dbReference type="EMBL" id="JABFTP020000144">
    <property type="protein sequence ID" value="KAL3281980.1"/>
    <property type="molecule type" value="Genomic_DNA"/>
</dbReference>
<comment type="caution">
    <text evidence="1">The sequence shown here is derived from an EMBL/GenBank/DDBJ whole genome shotgun (WGS) entry which is preliminary data.</text>
</comment>
<sequence length="151" mass="17734">MLRDWGINQFNYDILFIDNPKWFRNLTNIEIPKDISNFLSLGPNFGIKCTNKKVNSINKLLTDVENIIDEISLEHMDGLKAETTNIITNYINNPNNEKRSILESRYKKTELFLESHPGLCIMQSDMRNCSGMMESPDYIVYLYQIVRRSYK</sequence>
<name>A0ABD2NTL8_9CUCU</name>
<evidence type="ECO:0000313" key="1">
    <source>
        <dbReference type="EMBL" id="KAL3281980.1"/>
    </source>
</evidence>
<keyword evidence="2" id="KW-1185">Reference proteome</keyword>
<proteinExistence type="predicted"/>
<dbReference type="Proteomes" id="UP001516400">
    <property type="component" value="Unassembled WGS sequence"/>
</dbReference>
<accession>A0ABD2NTL8</accession>